<feature type="region of interest" description="Disordered" evidence="7">
    <location>
        <begin position="1"/>
        <end position="27"/>
    </location>
</feature>
<proteinExistence type="predicted"/>
<evidence type="ECO:0000256" key="1">
    <source>
        <dbReference type="ARBA" id="ARBA00022527"/>
    </source>
</evidence>
<dbReference type="OrthoDB" id="3205605at2759"/>
<dbReference type="PROSITE" id="PS50011">
    <property type="entry name" value="PROTEIN_KINASE_DOM"/>
    <property type="match status" value="1"/>
</dbReference>
<keyword evidence="4" id="KW-0547">Nucleotide-binding</keyword>
<sequence>MGLRQSRSRMRKHSTQSSRSLCSIPRSSSEHSFQRLWSRTSRRRRSVTSLTDPYLASKTTWPTPQSEAMFLPEYEVCPKSAERDYKVVHQINKGAYGHVVKVERQSDGQIFAMKVLSKLEVLRSEAVKQCKEEASIQSMISHHPFIVKIYQTWQNKLNLHIVMEYATHGDLYTLWLLENAFQESAVCIYSAEIAMVLDFLHNAGIIFRDLKMENILLDHNGHIKLTDFGLSKWLQKNQRTSTICGTLQYMAPEILKEETYNHAVDWWSLGIIMFTLLIGRYPIDGAKNHYTMQRKVLQHRYQPPDTVSKEAAEVISLLLNKNPNERLQSLRDFEKLAFYWDFPFEQLLKKNIAPKNFLRRKLPPTLARKYCDSSHPKRRRKLDQRTNEGLAEFTIENFEWIRVTEL</sequence>
<name>A0A9Q1HEA2_HOLLE</name>
<dbReference type="Gene3D" id="3.30.200.20">
    <property type="entry name" value="Phosphorylase Kinase, domain 1"/>
    <property type="match status" value="1"/>
</dbReference>
<evidence type="ECO:0000256" key="5">
    <source>
        <dbReference type="ARBA" id="ARBA00022777"/>
    </source>
</evidence>
<dbReference type="SUPFAM" id="SSF56112">
    <property type="entry name" value="Protein kinase-like (PK-like)"/>
    <property type="match status" value="1"/>
</dbReference>
<evidence type="ECO:0000256" key="7">
    <source>
        <dbReference type="SAM" id="MobiDB-lite"/>
    </source>
</evidence>
<evidence type="ECO:0000313" key="9">
    <source>
        <dbReference type="EMBL" id="KAJ8042795.1"/>
    </source>
</evidence>
<evidence type="ECO:0000256" key="3">
    <source>
        <dbReference type="ARBA" id="ARBA00022679"/>
    </source>
</evidence>
<comment type="caution">
    <text evidence="9">The sequence shown here is derived from an EMBL/GenBank/DDBJ whole genome shotgun (WGS) entry which is preliminary data.</text>
</comment>
<accession>A0A9Q1HEA2</accession>
<dbReference type="InterPro" id="IPR000719">
    <property type="entry name" value="Prot_kinase_dom"/>
</dbReference>
<keyword evidence="1" id="KW-0723">Serine/threonine-protein kinase</keyword>
<gene>
    <name evidence="9" type="ORF">HOLleu_09652</name>
</gene>
<keyword evidence="5" id="KW-0418">Kinase</keyword>
<dbReference type="EMBL" id="JAIZAY010000004">
    <property type="protein sequence ID" value="KAJ8042795.1"/>
    <property type="molecule type" value="Genomic_DNA"/>
</dbReference>
<dbReference type="InterPro" id="IPR045270">
    <property type="entry name" value="STKc_AGC"/>
</dbReference>
<feature type="compositionally biased region" description="Low complexity" evidence="7">
    <location>
        <begin position="17"/>
        <end position="27"/>
    </location>
</feature>
<dbReference type="GO" id="GO:0004674">
    <property type="term" value="F:protein serine/threonine kinase activity"/>
    <property type="evidence" value="ECO:0007669"/>
    <property type="project" value="UniProtKB-KW"/>
</dbReference>
<dbReference type="GO" id="GO:0005524">
    <property type="term" value="F:ATP binding"/>
    <property type="evidence" value="ECO:0007669"/>
    <property type="project" value="UniProtKB-KW"/>
</dbReference>
<dbReference type="Pfam" id="PF00069">
    <property type="entry name" value="Pkinase"/>
    <property type="match status" value="1"/>
</dbReference>
<dbReference type="CDD" id="cd05123">
    <property type="entry name" value="STKc_AGC"/>
    <property type="match status" value="1"/>
</dbReference>
<evidence type="ECO:0000313" key="10">
    <source>
        <dbReference type="Proteomes" id="UP001152320"/>
    </source>
</evidence>
<dbReference type="Gene3D" id="1.10.510.10">
    <property type="entry name" value="Transferase(Phosphotransferase) domain 1"/>
    <property type="match status" value="1"/>
</dbReference>
<dbReference type="Proteomes" id="UP001152320">
    <property type="component" value="Chromosome 4"/>
</dbReference>
<dbReference type="FunFam" id="1.10.510.10:FF:000048">
    <property type="entry name" value="Protein kinase C"/>
    <property type="match status" value="1"/>
</dbReference>
<protein>
    <recommendedName>
        <fullName evidence="8">Protein kinase domain-containing protein</fullName>
    </recommendedName>
</protein>
<evidence type="ECO:0000256" key="4">
    <source>
        <dbReference type="ARBA" id="ARBA00022741"/>
    </source>
</evidence>
<dbReference type="InterPro" id="IPR011009">
    <property type="entry name" value="Kinase-like_dom_sf"/>
</dbReference>
<keyword evidence="10" id="KW-1185">Reference proteome</keyword>
<evidence type="ECO:0000259" key="8">
    <source>
        <dbReference type="PROSITE" id="PS50011"/>
    </source>
</evidence>
<evidence type="ECO:0000256" key="6">
    <source>
        <dbReference type="ARBA" id="ARBA00022840"/>
    </source>
</evidence>
<reference evidence="9" key="1">
    <citation type="submission" date="2021-10" db="EMBL/GenBank/DDBJ databases">
        <title>Tropical sea cucumber genome reveals ecological adaptation and Cuvierian tubules defense mechanism.</title>
        <authorList>
            <person name="Chen T."/>
        </authorList>
    </citation>
    <scope>NUCLEOTIDE SEQUENCE</scope>
    <source>
        <strain evidence="9">Nanhai2018</strain>
        <tissue evidence="9">Muscle</tissue>
    </source>
</reference>
<dbReference type="AlphaFoldDB" id="A0A9Q1HEA2"/>
<dbReference type="PANTHER" id="PTHR24355:SF1">
    <property type="entry name" value="RIBOSOMAL PROTEIN S6 KINASE-RELATED PROTEIN"/>
    <property type="match status" value="1"/>
</dbReference>
<keyword evidence="2" id="KW-0597">Phosphoprotein</keyword>
<dbReference type="PANTHER" id="PTHR24355">
    <property type="entry name" value="G PROTEIN-COUPLED RECEPTOR KINASE/RIBOSOMAL PROTEIN S6 KINASE"/>
    <property type="match status" value="1"/>
</dbReference>
<feature type="domain" description="Protein kinase" evidence="8">
    <location>
        <begin position="85"/>
        <end position="339"/>
    </location>
</feature>
<dbReference type="SMART" id="SM00220">
    <property type="entry name" value="S_TKc"/>
    <property type="match status" value="1"/>
</dbReference>
<evidence type="ECO:0000256" key="2">
    <source>
        <dbReference type="ARBA" id="ARBA00022553"/>
    </source>
</evidence>
<feature type="compositionally biased region" description="Basic residues" evidence="7">
    <location>
        <begin position="1"/>
        <end position="14"/>
    </location>
</feature>
<keyword evidence="6" id="KW-0067">ATP-binding</keyword>
<keyword evidence="3" id="KW-0808">Transferase</keyword>
<organism evidence="9 10">
    <name type="scientific">Holothuria leucospilota</name>
    <name type="common">Black long sea cucumber</name>
    <name type="synonym">Mertensiothuria leucospilota</name>
    <dbReference type="NCBI Taxonomy" id="206669"/>
    <lineage>
        <taxon>Eukaryota</taxon>
        <taxon>Metazoa</taxon>
        <taxon>Echinodermata</taxon>
        <taxon>Eleutherozoa</taxon>
        <taxon>Echinozoa</taxon>
        <taxon>Holothuroidea</taxon>
        <taxon>Aspidochirotacea</taxon>
        <taxon>Aspidochirotida</taxon>
        <taxon>Holothuriidae</taxon>
        <taxon>Holothuria</taxon>
    </lineage>
</organism>